<dbReference type="Gene3D" id="3.40.640.10">
    <property type="entry name" value="Type I PLP-dependent aspartate aminotransferase-like (Major domain)"/>
    <property type="match status" value="1"/>
</dbReference>
<accession>A0AAE6M9F7</accession>
<dbReference type="CDD" id="cd00609">
    <property type="entry name" value="AAT_like"/>
    <property type="match status" value="1"/>
</dbReference>
<dbReference type="InterPro" id="IPR051798">
    <property type="entry name" value="Class-II_PLP-Dep_Aminotrans"/>
</dbReference>
<evidence type="ECO:0000256" key="1">
    <source>
        <dbReference type="ARBA" id="ARBA00001933"/>
    </source>
</evidence>
<feature type="domain" description="Aminotransferase class I/classII large" evidence="6">
    <location>
        <begin position="33"/>
        <end position="386"/>
    </location>
</feature>
<evidence type="ECO:0000256" key="3">
    <source>
        <dbReference type="ARBA" id="ARBA00022898"/>
    </source>
</evidence>
<sequence>MKYDFTTKVNRKGQGSYKWQDMYKKNPNVSEGVVPLSVADMEFLTQPELKAGLKKTIDEMILGYTGPTSEYKTAVISWMQRRHNFHIEADWIVNTAGVVPAVFTGIREFTNEGDGVIIMSPVYYPFYNAIKLQNRNIVDCPLIEKDGYYTIDYKLFDKLARNPKNKILLFCSPHNPVGRVWKKEELEKLSDLIIKNDLLLLSDEIHFDLVMPNYKHTVFQTLSDDLAEKTLTFTAPSKTFNIAGMGLSNAIIKNKELRTRFIAALDTISASPMTALGFKACEIVYNECEQWLEECLKVIDTNQRLLHTWFKANHPAIKAPLIEGTYLQWVDFRALGLDNESLENFMIHEAELFLDEGYIFGKNGSGFERFNLAAPTKILEEALDRLDRALKKLGK</sequence>
<keyword evidence="4" id="KW-0456">Lyase</keyword>
<dbReference type="Gene3D" id="3.90.1150.10">
    <property type="entry name" value="Aspartate Aminotransferase, domain 1"/>
    <property type="match status" value="1"/>
</dbReference>
<dbReference type="InterPro" id="IPR004839">
    <property type="entry name" value="Aminotransferase_I/II_large"/>
</dbReference>
<dbReference type="InterPro" id="IPR015422">
    <property type="entry name" value="PyrdxlP-dep_Trfase_small"/>
</dbReference>
<dbReference type="GO" id="GO:0008483">
    <property type="term" value="F:transaminase activity"/>
    <property type="evidence" value="ECO:0007669"/>
    <property type="project" value="UniProtKB-KW"/>
</dbReference>
<evidence type="ECO:0000256" key="4">
    <source>
        <dbReference type="ARBA" id="ARBA00023239"/>
    </source>
</evidence>
<dbReference type="EC" id="4.4.1.13" evidence="2"/>
<dbReference type="GeneID" id="57752182"/>
<dbReference type="Proteomes" id="UP000323594">
    <property type="component" value="Chromosome"/>
</dbReference>
<keyword evidence="7" id="KW-0808">Transferase</keyword>
<dbReference type="InterPro" id="IPR027619">
    <property type="entry name" value="C-S_lyase_PatB-like"/>
</dbReference>
<name>A0AAE6M9F7_TREPH</name>
<dbReference type="RefSeq" id="WP_148879585.1">
    <property type="nucleotide sequence ID" value="NZ_CP027018.1"/>
</dbReference>
<comment type="cofactor">
    <cofactor evidence="1">
        <name>pyridoxal 5'-phosphate</name>
        <dbReference type="ChEBI" id="CHEBI:597326"/>
    </cofactor>
</comment>
<dbReference type="SUPFAM" id="SSF53383">
    <property type="entry name" value="PLP-dependent transferases"/>
    <property type="match status" value="1"/>
</dbReference>
<evidence type="ECO:0000313" key="7">
    <source>
        <dbReference type="EMBL" id="QEJ99197.1"/>
    </source>
</evidence>
<evidence type="ECO:0000313" key="8">
    <source>
        <dbReference type="Proteomes" id="UP000323594"/>
    </source>
</evidence>
<proteinExistence type="inferred from homology"/>
<evidence type="ECO:0000259" key="6">
    <source>
        <dbReference type="Pfam" id="PF00155"/>
    </source>
</evidence>
<dbReference type="PANTHER" id="PTHR43525">
    <property type="entry name" value="PROTEIN MALY"/>
    <property type="match status" value="1"/>
</dbReference>
<dbReference type="InterPro" id="IPR015424">
    <property type="entry name" value="PyrdxlP-dep_Trfase"/>
</dbReference>
<evidence type="ECO:0000256" key="5">
    <source>
        <dbReference type="ARBA" id="ARBA00037974"/>
    </source>
</evidence>
<dbReference type="GO" id="GO:0047804">
    <property type="term" value="F:cysteine-S-conjugate beta-lyase activity"/>
    <property type="evidence" value="ECO:0007669"/>
    <property type="project" value="UniProtKB-EC"/>
</dbReference>
<dbReference type="AlphaFoldDB" id="A0AAE6M9F7"/>
<dbReference type="GO" id="GO:0030170">
    <property type="term" value="F:pyridoxal phosphate binding"/>
    <property type="evidence" value="ECO:0007669"/>
    <property type="project" value="InterPro"/>
</dbReference>
<gene>
    <name evidence="7" type="ORF">FUT82_15185</name>
</gene>
<evidence type="ECO:0000256" key="2">
    <source>
        <dbReference type="ARBA" id="ARBA00012224"/>
    </source>
</evidence>
<organism evidence="7 8">
    <name type="scientific">Treponema phagedenis</name>
    <dbReference type="NCBI Taxonomy" id="162"/>
    <lineage>
        <taxon>Bacteria</taxon>
        <taxon>Pseudomonadati</taxon>
        <taxon>Spirochaetota</taxon>
        <taxon>Spirochaetia</taxon>
        <taxon>Spirochaetales</taxon>
        <taxon>Treponemataceae</taxon>
        <taxon>Treponema</taxon>
    </lineage>
</organism>
<reference evidence="7 8" key="1">
    <citation type="submission" date="2019-08" db="EMBL/GenBank/DDBJ databases">
        <authorList>
            <person name="Kuhnert P."/>
        </authorList>
    </citation>
    <scope>NUCLEOTIDE SEQUENCE [LARGE SCALE GENOMIC DNA]</scope>
    <source>
        <strain evidence="7 8">B36.5</strain>
    </source>
</reference>
<dbReference type="InterPro" id="IPR015421">
    <property type="entry name" value="PyrdxlP-dep_Trfase_major"/>
</dbReference>
<dbReference type="Pfam" id="PF00155">
    <property type="entry name" value="Aminotran_1_2"/>
    <property type="match status" value="1"/>
</dbReference>
<keyword evidence="7" id="KW-0032">Aminotransferase</keyword>
<dbReference type="PANTHER" id="PTHR43525:SF1">
    <property type="entry name" value="PROTEIN MALY"/>
    <property type="match status" value="1"/>
</dbReference>
<dbReference type="EMBL" id="CP042817">
    <property type="protein sequence ID" value="QEJ99197.1"/>
    <property type="molecule type" value="Genomic_DNA"/>
</dbReference>
<dbReference type="NCBIfam" id="TIGR04350">
    <property type="entry name" value="C_S_lyase_PatB"/>
    <property type="match status" value="1"/>
</dbReference>
<comment type="similarity">
    <text evidence="5">Belongs to the class-II pyridoxal-phosphate-dependent aminotransferase family. MalY/PatB cystathionine beta-lyase subfamily.</text>
</comment>
<protein>
    <recommendedName>
        <fullName evidence="2">cysteine-S-conjugate beta-lyase</fullName>
        <ecNumber evidence="2">4.4.1.13</ecNumber>
    </recommendedName>
</protein>
<keyword evidence="3" id="KW-0663">Pyridoxal phosphate</keyword>